<evidence type="ECO:0000256" key="6">
    <source>
        <dbReference type="ARBA" id="ARBA00023163"/>
    </source>
</evidence>
<evidence type="ECO:0000256" key="5">
    <source>
        <dbReference type="ARBA" id="ARBA00023125"/>
    </source>
</evidence>
<dbReference type="RefSeq" id="WP_277190592.1">
    <property type="nucleotide sequence ID" value="NZ_JAROAV010000004.1"/>
</dbReference>
<keyword evidence="8" id="KW-1185">Reference proteome</keyword>
<dbReference type="EMBL" id="JAROAV010000004">
    <property type="protein sequence ID" value="MDF8262805.1"/>
    <property type="molecule type" value="Genomic_DNA"/>
</dbReference>
<keyword evidence="6" id="KW-0804">Transcription</keyword>
<dbReference type="Gene3D" id="1.10.10.10">
    <property type="entry name" value="Winged helix-like DNA-binding domain superfamily/Winged helix DNA-binding domain"/>
    <property type="match status" value="1"/>
</dbReference>
<proteinExistence type="inferred from homology"/>
<sequence>MSEATRATRVDDAVRQLRDLGERVTLARRAVLETLDATPLHLDAEAICVAVGERAPGVHRATIYRSLQSLASLGIVTHTHVPGSSTIYHLAPGASRQAHTHLQCSSCERFFDLPVEDLEPLRATVRRSTGFDIDPGHAALLGTCADCREE</sequence>
<dbReference type="InterPro" id="IPR002481">
    <property type="entry name" value="FUR"/>
</dbReference>
<evidence type="ECO:0000256" key="3">
    <source>
        <dbReference type="ARBA" id="ARBA00022833"/>
    </source>
</evidence>
<dbReference type="PANTHER" id="PTHR33202">
    <property type="entry name" value="ZINC UPTAKE REGULATION PROTEIN"/>
    <property type="match status" value="1"/>
</dbReference>
<dbReference type="InterPro" id="IPR036388">
    <property type="entry name" value="WH-like_DNA-bd_sf"/>
</dbReference>
<dbReference type="SUPFAM" id="SSF46785">
    <property type="entry name" value="Winged helix' DNA-binding domain"/>
    <property type="match status" value="1"/>
</dbReference>
<dbReference type="PANTHER" id="PTHR33202:SF7">
    <property type="entry name" value="FERRIC UPTAKE REGULATION PROTEIN"/>
    <property type="match status" value="1"/>
</dbReference>
<dbReference type="InterPro" id="IPR036390">
    <property type="entry name" value="WH_DNA-bd_sf"/>
</dbReference>
<keyword evidence="4" id="KW-0805">Transcription regulation</keyword>
<evidence type="ECO:0000256" key="4">
    <source>
        <dbReference type="ARBA" id="ARBA00023015"/>
    </source>
</evidence>
<keyword evidence="2" id="KW-0678">Repressor</keyword>
<comment type="similarity">
    <text evidence="1">Belongs to the Fur family.</text>
</comment>
<keyword evidence="3" id="KW-0862">Zinc</keyword>
<reference evidence="7 8" key="1">
    <citation type="submission" date="2023-03" db="EMBL/GenBank/DDBJ databases">
        <title>YIM 133296 draft genome.</title>
        <authorList>
            <person name="Xiong L."/>
        </authorList>
    </citation>
    <scope>NUCLEOTIDE SEQUENCE [LARGE SCALE GENOMIC DNA]</scope>
    <source>
        <strain evidence="7 8">YIM 133296</strain>
    </source>
</reference>
<comment type="caution">
    <text evidence="7">The sequence shown here is derived from an EMBL/GenBank/DDBJ whole genome shotgun (WGS) entry which is preliminary data.</text>
</comment>
<dbReference type="Pfam" id="PF01475">
    <property type="entry name" value="FUR"/>
    <property type="match status" value="1"/>
</dbReference>
<organism evidence="7 8">
    <name type="scientific">Luteipulveratus flavus</name>
    <dbReference type="NCBI Taxonomy" id="3031728"/>
    <lineage>
        <taxon>Bacteria</taxon>
        <taxon>Bacillati</taxon>
        <taxon>Actinomycetota</taxon>
        <taxon>Actinomycetes</taxon>
        <taxon>Micrococcales</taxon>
        <taxon>Dermacoccaceae</taxon>
        <taxon>Luteipulveratus</taxon>
    </lineage>
</organism>
<evidence type="ECO:0000256" key="2">
    <source>
        <dbReference type="ARBA" id="ARBA00022491"/>
    </source>
</evidence>
<dbReference type="InterPro" id="IPR043135">
    <property type="entry name" value="Fur_C"/>
</dbReference>
<gene>
    <name evidence="7" type="ORF">P4R38_00920</name>
</gene>
<protein>
    <submittedName>
        <fullName evidence="7">Fur family transcriptional regulator</fullName>
    </submittedName>
</protein>
<dbReference type="Proteomes" id="UP001528912">
    <property type="component" value="Unassembled WGS sequence"/>
</dbReference>
<evidence type="ECO:0000256" key="1">
    <source>
        <dbReference type="ARBA" id="ARBA00007957"/>
    </source>
</evidence>
<dbReference type="Gene3D" id="3.30.1490.190">
    <property type="match status" value="1"/>
</dbReference>
<name>A0ABT6C1Z5_9MICO</name>
<keyword evidence="5" id="KW-0238">DNA-binding</keyword>
<accession>A0ABT6C1Z5</accession>
<evidence type="ECO:0000313" key="8">
    <source>
        <dbReference type="Proteomes" id="UP001528912"/>
    </source>
</evidence>
<dbReference type="CDD" id="cd07153">
    <property type="entry name" value="Fur_like"/>
    <property type="match status" value="1"/>
</dbReference>
<evidence type="ECO:0000313" key="7">
    <source>
        <dbReference type="EMBL" id="MDF8262805.1"/>
    </source>
</evidence>